<evidence type="ECO:0008006" key="3">
    <source>
        <dbReference type="Google" id="ProtNLM"/>
    </source>
</evidence>
<reference evidence="1 2" key="1">
    <citation type="journal article" date="2016" name="Nat. Commun.">
        <title>Thousands of microbial genomes shed light on interconnected biogeochemical processes in an aquifer system.</title>
        <authorList>
            <person name="Anantharaman K."/>
            <person name="Brown C.T."/>
            <person name="Hug L.A."/>
            <person name="Sharon I."/>
            <person name="Castelle C.J."/>
            <person name="Probst A.J."/>
            <person name="Thomas B.C."/>
            <person name="Singh A."/>
            <person name="Wilkins M.J."/>
            <person name="Karaoz U."/>
            <person name="Brodie E.L."/>
            <person name="Williams K.H."/>
            <person name="Hubbard S.S."/>
            <person name="Banfield J.F."/>
        </authorList>
    </citation>
    <scope>NUCLEOTIDE SEQUENCE [LARGE SCALE GENOMIC DNA]</scope>
</reference>
<sequence>MRRHINRYLLWYFKKFDPAFLSRVHPYYDSVSHGECFDELHERGLRVTGTPKSLFRRDRFFNLYSALELVKDLEGEIVECGVWKGLSSHLICNRLKEFSPSFDGSGYHVIDSFEGLSAPTERDQLPQERKGRFAVGVEETKHALNEFPNISYHKGWIPDVFSTLPEQPYRFVHIDVDLADPAEASFEYFYPRLIQGGVIVCDDYGSISWPGTKGAVDEFCKRQNINALRLSTGQILILK</sequence>
<dbReference type="InterPro" id="IPR029063">
    <property type="entry name" value="SAM-dependent_MTases_sf"/>
</dbReference>
<dbReference type="EMBL" id="MFLC01000006">
    <property type="protein sequence ID" value="OGG55280.1"/>
    <property type="molecule type" value="Genomic_DNA"/>
</dbReference>
<dbReference type="Gene3D" id="3.40.50.150">
    <property type="entry name" value="Vaccinia Virus protein VP39"/>
    <property type="match status" value="1"/>
</dbReference>
<dbReference type="PANTHER" id="PTHR40036:SF1">
    <property type="entry name" value="MACROCIN O-METHYLTRANSFERASE"/>
    <property type="match status" value="1"/>
</dbReference>
<evidence type="ECO:0000313" key="1">
    <source>
        <dbReference type="EMBL" id="OGG55280.1"/>
    </source>
</evidence>
<protein>
    <recommendedName>
        <fullName evidence="3">Methyltransferase</fullName>
    </recommendedName>
</protein>
<dbReference type="InterPro" id="IPR008884">
    <property type="entry name" value="TylF_MeTrfase"/>
</dbReference>
<name>A0A1F6D1T0_9BACT</name>
<dbReference type="PANTHER" id="PTHR40036">
    <property type="entry name" value="MACROCIN O-METHYLTRANSFERASE"/>
    <property type="match status" value="1"/>
</dbReference>
<comment type="caution">
    <text evidence="1">The sequence shown here is derived from an EMBL/GenBank/DDBJ whole genome shotgun (WGS) entry which is preliminary data.</text>
</comment>
<accession>A0A1F6D1T0</accession>
<organism evidence="1 2">
    <name type="scientific">Candidatus Kaiserbacteria bacterium RIFCSPHIGHO2_02_FULL_49_11</name>
    <dbReference type="NCBI Taxonomy" id="1798489"/>
    <lineage>
        <taxon>Bacteria</taxon>
        <taxon>Candidatus Kaiseribacteriota</taxon>
    </lineage>
</organism>
<gene>
    <name evidence="1" type="ORF">A3D62_00960</name>
</gene>
<evidence type="ECO:0000313" key="2">
    <source>
        <dbReference type="Proteomes" id="UP000177659"/>
    </source>
</evidence>
<dbReference type="Pfam" id="PF05711">
    <property type="entry name" value="TylF"/>
    <property type="match status" value="1"/>
</dbReference>
<dbReference type="Proteomes" id="UP000177659">
    <property type="component" value="Unassembled WGS sequence"/>
</dbReference>
<dbReference type="AlphaFoldDB" id="A0A1F6D1T0"/>
<dbReference type="SUPFAM" id="SSF53335">
    <property type="entry name" value="S-adenosyl-L-methionine-dependent methyltransferases"/>
    <property type="match status" value="1"/>
</dbReference>
<proteinExistence type="predicted"/>